<dbReference type="EMBL" id="JAGTTM010000002">
    <property type="protein sequence ID" value="MCC2029085.1"/>
    <property type="molecule type" value="Genomic_DNA"/>
</dbReference>
<reference evidence="2" key="1">
    <citation type="submission" date="2021-04" db="EMBL/GenBank/DDBJ databases">
        <title>Microbacterium tenobrionis sp. nov. and Microbacterium allomyrinae sp. nov., isolated from larvae of Tenobrio molitor and Allomyrina dichotoma, respectively.</title>
        <authorList>
            <person name="Lee S.D."/>
        </authorList>
    </citation>
    <scope>NUCLEOTIDE SEQUENCE</scope>
    <source>
        <strain evidence="2">YMB-B2</strain>
    </source>
</reference>
<comment type="caution">
    <text evidence="2">The sequence shown here is derived from an EMBL/GenBank/DDBJ whole genome shotgun (WGS) entry which is preliminary data.</text>
</comment>
<feature type="compositionally biased region" description="Polar residues" evidence="1">
    <location>
        <begin position="1"/>
        <end position="12"/>
    </location>
</feature>
<keyword evidence="3" id="KW-1185">Reference proteome</keyword>
<accession>A0A9X1S0B2</accession>
<evidence type="ECO:0000256" key="1">
    <source>
        <dbReference type="SAM" id="MobiDB-lite"/>
    </source>
</evidence>
<organism evidence="2 3">
    <name type="scientific">Microbacterium tenebrionis</name>
    <dbReference type="NCBI Taxonomy" id="2830665"/>
    <lineage>
        <taxon>Bacteria</taxon>
        <taxon>Bacillati</taxon>
        <taxon>Actinomycetota</taxon>
        <taxon>Actinomycetes</taxon>
        <taxon>Micrococcales</taxon>
        <taxon>Microbacteriaceae</taxon>
        <taxon>Microbacterium</taxon>
    </lineage>
</organism>
<dbReference type="AlphaFoldDB" id="A0A9X1S0B2"/>
<proteinExistence type="predicted"/>
<protein>
    <submittedName>
        <fullName evidence="2">Uncharacterized protein</fullName>
    </submittedName>
</protein>
<evidence type="ECO:0000313" key="3">
    <source>
        <dbReference type="Proteomes" id="UP001139289"/>
    </source>
</evidence>
<dbReference type="Proteomes" id="UP001139289">
    <property type="component" value="Unassembled WGS sequence"/>
</dbReference>
<feature type="region of interest" description="Disordered" evidence="1">
    <location>
        <begin position="1"/>
        <end position="22"/>
    </location>
</feature>
<name>A0A9X1S0B2_9MICO</name>
<gene>
    <name evidence="2" type="ORF">KEC56_06075</name>
</gene>
<evidence type="ECO:0000313" key="2">
    <source>
        <dbReference type="EMBL" id="MCC2029085.1"/>
    </source>
</evidence>
<dbReference type="RefSeq" id="WP_227530246.1">
    <property type="nucleotide sequence ID" value="NZ_JAGTTM010000002.1"/>
</dbReference>
<sequence>MSTETLLRSTTHPPCPEDQEVLELTVPSDRNDLTLTDRLSLRLGLWLLLRTQRSGRSRHTMSREETVRLLDARRSAGDERFTERAMLAMLTHDMQRHML</sequence>